<dbReference type="EMBL" id="FRXO01000001">
    <property type="protein sequence ID" value="SHO60041.1"/>
    <property type="molecule type" value="Genomic_DNA"/>
</dbReference>
<reference evidence="1 2" key="1">
    <citation type="submission" date="2016-12" db="EMBL/GenBank/DDBJ databases">
        <authorList>
            <person name="Song W.-J."/>
            <person name="Kurnit D.M."/>
        </authorList>
    </citation>
    <scope>NUCLEOTIDE SEQUENCE [LARGE SCALE GENOMIC DNA]</scope>
    <source>
        <strain evidence="1 2">DSM 19599</strain>
    </source>
</reference>
<gene>
    <name evidence="1" type="ORF">SAMN02745172_00154</name>
</gene>
<evidence type="ECO:0000313" key="2">
    <source>
        <dbReference type="Proteomes" id="UP000186406"/>
    </source>
</evidence>
<sequence length="155" mass="16802">MGIAAHNPALAAGDDSTVPFGSWTFFSRPDPQTKKTEYTVYNKAKGEENVGFMLTCSNKTLNVYLFDGVPHKPSEKYKLTFTFDDKTKKVLSGAGSNGDPIIFMMPEDDSILHAVATAKAFTIATSGAGKPKTYRFDNAKASDALLLFSANCQET</sequence>
<organism evidence="1 2">
    <name type="scientific">Pseudoxanthobacter soli DSM 19599</name>
    <dbReference type="NCBI Taxonomy" id="1123029"/>
    <lineage>
        <taxon>Bacteria</taxon>
        <taxon>Pseudomonadati</taxon>
        <taxon>Pseudomonadota</taxon>
        <taxon>Alphaproteobacteria</taxon>
        <taxon>Hyphomicrobiales</taxon>
        <taxon>Segnochrobactraceae</taxon>
        <taxon>Pseudoxanthobacter</taxon>
    </lineage>
</organism>
<accession>A0A1M7Z584</accession>
<dbReference type="AlphaFoldDB" id="A0A1M7Z584"/>
<dbReference type="RefSeq" id="WP_073625313.1">
    <property type="nucleotide sequence ID" value="NZ_FRXO01000001.1"/>
</dbReference>
<dbReference type="Proteomes" id="UP000186406">
    <property type="component" value="Unassembled WGS sequence"/>
</dbReference>
<name>A0A1M7Z584_9HYPH</name>
<proteinExistence type="predicted"/>
<evidence type="ECO:0000313" key="1">
    <source>
        <dbReference type="EMBL" id="SHO60041.1"/>
    </source>
</evidence>
<protein>
    <submittedName>
        <fullName evidence="1">Uncharacterized protein</fullName>
    </submittedName>
</protein>
<dbReference type="OrthoDB" id="9865898at2"/>
<keyword evidence="2" id="KW-1185">Reference proteome</keyword>